<keyword evidence="3" id="KW-1185">Reference proteome</keyword>
<dbReference type="Gene3D" id="3.40.50.300">
    <property type="entry name" value="P-loop containing nucleotide triphosphate hydrolases"/>
    <property type="match status" value="1"/>
</dbReference>
<dbReference type="GeneID" id="95389945"/>
<proteinExistence type="predicted"/>
<dbReference type="Pfam" id="PF07728">
    <property type="entry name" value="AAA_5"/>
    <property type="match status" value="1"/>
</dbReference>
<name>A0A7W5V996_9ACTN</name>
<accession>A0A7W5V996</accession>
<organism evidence="2 3">
    <name type="scientific">Nonomuraea dietziae</name>
    <dbReference type="NCBI Taxonomy" id="65515"/>
    <lineage>
        <taxon>Bacteria</taxon>
        <taxon>Bacillati</taxon>
        <taxon>Actinomycetota</taxon>
        <taxon>Actinomycetes</taxon>
        <taxon>Streptosporangiales</taxon>
        <taxon>Streptosporangiaceae</taxon>
        <taxon>Nonomuraea</taxon>
    </lineage>
</organism>
<dbReference type="GO" id="GO:0005524">
    <property type="term" value="F:ATP binding"/>
    <property type="evidence" value="ECO:0007669"/>
    <property type="project" value="InterPro"/>
</dbReference>
<feature type="domain" description="AAA+ ATPase" evidence="1">
    <location>
        <begin position="21"/>
        <end position="156"/>
    </location>
</feature>
<dbReference type="Proteomes" id="UP000579945">
    <property type="component" value="Unassembled WGS sequence"/>
</dbReference>
<dbReference type="AlphaFoldDB" id="A0A7W5V996"/>
<comment type="caution">
    <text evidence="2">The sequence shown here is derived from an EMBL/GenBank/DDBJ whole genome shotgun (WGS) entry which is preliminary data.</text>
</comment>
<evidence type="ECO:0000313" key="2">
    <source>
        <dbReference type="EMBL" id="MBB3727654.1"/>
    </source>
</evidence>
<sequence>MQATVTVTPSRLPEVLLHVAVVRPVFLWGAPGIGKSSLVRQFADSLGLECVTLLGTQLAPEDLIGVPELVGGRSRFAPPESIARDEPYCLFLDELNASAPEVQKAFYSLILDRRIGSYELPEGSVVIGAGNRAGDNALARPMASALVNRLVHVHLRVSADDWLKWAAANGVHPWIVDYLIQRPDHLWSAPPKTEEPFSSPRAWHMLSDVMHSFGPSESLDDDTLAVLAFGTLTTSHASAFRAYVKTVRHAYDLDAVIKGEVSWPRRPEDRDLLYFLSETFRARLVKELPADKRGASARGRDLGFRAKTLLVELAEISLECAQLVIANDENGAPALPTWFLVEVGRDLPRLIAARS</sequence>
<dbReference type="InterPro" id="IPR027417">
    <property type="entry name" value="P-loop_NTPase"/>
</dbReference>
<dbReference type="EMBL" id="JACIBV010000001">
    <property type="protein sequence ID" value="MBB3727654.1"/>
    <property type="molecule type" value="Genomic_DNA"/>
</dbReference>
<dbReference type="GO" id="GO:0016887">
    <property type="term" value="F:ATP hydrolysis activity"/>
    <property type="evidence" value="ECO:0007669"/>
    <property type="project" value="InterPro"/>
</dbReference>
<dbReference type="InterPro" id="IPR003593">
    <property type="entry name" value="AAA+_ATPase"/>
</dbReference>
<evidence type="ECO:0000259" key="1">
    <source>
        <dbReference type="SMART" id="SM00382"/>
    </source>
</evidence>
<gene>
    <name evidence="2" type="ORF">FHR33_003514</name>
</gene>
<dbReference type="InterPro" id="IPR011704">
    <property type="entry name" value="ATPase_dyneun-rel_AAA"/>
</dbReference>
<dbReference type="RefSeq" id="WP_183648553.1">
    <property type="nucleotide sequence ID" value="NZ_BAAAXX010000155.1"/>
</dbReference>
<evidence type="ECO:0000313" key="3">
    <source>
        <dbReference type="Proteomes" id="UP000579945"/>
    </source>
</evidence>
<dbReference type="SMART" id="SM00382">
    <property type="entry name" value="AAA"/>
    <property type="match status" value="1"/>
</dbReference>
<protein>
    <recommendedName>
        <fullName evidence="1">AAA+ ATPase domain-containing protein</fullName>
    </recommendedName>
</protein>
<dbReference type="CDD" id="cd00009">
    <property type="entry name" value="AAA"/>
    <property type="match status" value="1"/>
</dbReference>
<dbReference type="SUPFAM" id="SSF52540">
    <property type="entry name" value="P-loop containing nucleoside triphosphate hydrolases"/>
    <property type="match status" value="1"/>
</dbReference>
<reference evidence="2 3" key="1">
    <citation type="submission" date="2020-08" db="EMBL/GenBank/DDBJ databases">
        <title>Sequencing the genomes of 1000 actinobacteria strains.</title>
        <authorList>
            <person name="Klenk H.-P."/>
        </authorList>
    </citation>
    <scope>NUCLEOTIDE SEQUENCE [LARGE SCALE GENOMIC DNA]</scope>
    <source>
        <strain evidence="2 3">DSM 44320</strain>
    </source>
</reference>